<keyword evidence="2" id="KW-0813">Transport</keyword>
<comment type="caution">
    <text evidence="9">The sequence shown here is derived from an EMBL/GenBank/DDBJ whole genome shotgun (WGS) entry which is preliminary data.</text>
</comment>
<evidence type="ECO:0000256" key="6">
    <source>
        <dbReference type="ARBA" id="ARBA00022989"/>
    </source>
</evidence>
<evidence type="ECO:0000256" key="1">
    <source>
        <dbReference type="ARBA" id="ARBA00004429"/>
    </source>
</evidence>
<keyword evidence="7 8" id="KW-0472">Membrane</keyword>
<keyword evidence="5 8" id="KW-0812">Transmembrane</keyword>
<feature type="transmembrane region" description="Helical" evidence="8">
    <location>
        <begin position="89"/>
        <end position="110"/>
    </location>
</feature>
<proteinExistence type="predicted"/>
<evidence type="ECO:0000256" key="5">
    <source>
        <dbReference type="ARBA" id="ARBA00022692"/>
    </source>
</evidence>
<reference evidence="9 10" key="1">
    <citation type="submission" date="2018-08" db="EMBL/GenBank/DDBJ databases">
        <title>Recombination of ecologically and evolutionarily significant loci maintains genetic cohesion in the Pseudomonas syringae species complex.</title>
        <authorList>
            <person name="Dillon M."/>
            <person name="Thakur S."/>
            <person name="Almeida R.N.D."/>
            <person name="Weir B.S."/>
            <person name="Guttman D.S."/>
        </authorList>
    </citation>
    <scope>NUCLEOTIDE SEQUENCE [LARGE SCALE GENOMIC DNA]</scope>
    <source>
        <strain evidence="9 10">ICMP 9829</strain>
    </source>
</reference>
<feature type="transmembrane region" description="Helical" evidence="8">
    <location>
        <begin position="26"/>
        <end position="46"/>
    </location>
</feature>
<feature type="transmembrane region" description="Helical" evidence="8">
    <location>
        <begin position="323"/>
        <end position="344"/>
    </location>
</feature>
<dbReference type="PANTHER" id="PTHR43227">
    <property type="entry name" value="BLL4140 PROTEIN"/>
    <property type="match status" value="1"/>
</dbReference>
<evidence type="ECO:0000256" key="7">
    <source>
        <dbReference type="ARBA" id="ARBA00023136"/>
    </source>
</evidence>
<evidence type="ECO:0000313" key="10">
    <source>
        <dbReference type="Proteomes" id="UP000274212"/>
    </source>
</evidence>
<feature type="transmembrane region" description="Helical" evidence="8">
    <location>
        <begin position="168"/>
        <end position="187"/>
    </location>
</feature>
<evidence type="ECO:0000313" key="9">
    <source>
        <dbReference type="EMBL" id="RMU09954.1"/>
    </source>
</evidence>
<evidence type="ECO:0000256" key="3">
    <source>
        <dbReference type="ARBA" id="ARBA00022475"/>
    </source>
</evidence>
<dbReference type="AlphaFoldDB" id="A0A3M5RNA1"/>
<protein>
    <submittedName>
        <fullName evidence="9">Glycerol-3-phosphate ABC transporter, permease protein</fullName>
    </submittedName>
</protein>
<keyword evidence="6 8" id="KW-1133">Transmembrane helix</keyword>
<comment type="subcellular location">
    <subcellularLocation>
        <location evidence="1">Cell inner membrane</location>
        <topology evidence="1">Multi-pass membrane protein</topology>
    </subcellularLocation>
</comment>
<evidence type="ECO:0000256" key="8">
    <source>
        <dbReference type="SAM" id="Phobius"/>
    </source>
</evidence>
<dbReference type="Gene3D" id="1.10.3720.10">
    <property type="entry name" value="MetI-like"/>
    <property type="match status" value="1"/>
</dbReference>
<keyword evidence="4" id="KW-0997">Cell inner membrane</keyword>
<dbReference type="Proteomes" id="UP000274212">
    <property type="component" value="Unassembled WGS sequence"/>
</dbReference>
<name>A0A3M5RNA1_9PSED</name>
<accession>A0A3M5RNA1</accession>
<dbReference type="PANTHER" id="PTHR43227:SF9">
    <property type="entry name" value="SN-GLYCEROL-3-PHOSPHATE TRANSPORT SYSTEM PERMEASE PROTEIN UGPA"/>
    <property type="match status" value="1"/>
</dbReference>
<feature type="transmembrane region" description="Helical" evidence="8">
    <location>
        <begin position="122"/>
        <end position="143"/>
    </location>
</feature>
<gene>
    <name evidence="9" type="ORF">ALP36_05364</name>
</gene>
<dbReference type="InterPro" id="IPR035906">
    <property type="entry name" value="MetI-like_sf"/>
</dbReference>
<evidence type="ECO:0000256" key="4">
    <source>
        <dbReference type="ARBA" id="ARBA00022519"/>
    </source>
</evidence>
<dbReference type="EMBL" id="RBTT01000116">
    <property type="protein sequence ID" value="RMU09954.1"/>
    <property type="molecule type" value="Genomic_DNA"/>
</dbReference>
<dbReference type="GO" id="GO:0005886">
    <property type="term" value="C:plasma membrane"/>
    <property type="evidence" value="ECO:0007669"/>
    <property type="project" value="UniProtKB-SubCell"/>
</dbReference>
<organism evidence="9 10">
    <name type="scientific">Pseudomonas syringae pv. coriandricola</name>
    <dbReference type="NCBI Taxonomy" id="264453"/>
    <lineage>
        <taxon>Bacteria</taxon>
        <taxon>Pseudomonadati</taxon>
        <taxon>Pseudomonadota</taxon>
        <taxon>Gammaproteobacteria</taxon>
        <taxon>Pseudomonadales</taxon>
        <taxon>Pseudomonadaceae</taxon>
        <taxon>Pseudomonas</taxon>
    </lineage>
</organism>
<keyword evidence="3" id="KW-1003">Cell membrane</keyword>
<sequence>MSLRQESPLERGNAMKAGAHFPQPRLALLFALPQLLALGLFFYWPALQALWWSFHLVPPFGSHEIFVGLSNYWRVLKDPGVLASLGSTLVFSLSSVMLSILIALVLALCLELRLRGNAVFRNLLIWPYAVSGATIGIVFHVLANPVMGIFAWLNAIAPGTWAPYANPVQSMLLLIAAYAWCLVPGAVQLCDAGRQPEVGAGRLPRRCGNGWSRPLAPHARYSIATDRAVSAVRVRHRPAGKPVQQFRTGRHPHSRRAGRYHQRVGLQDLHRRFHGAGPGRIIDTFRAHAVGSRGVERCTVQAHVALQTPWGENMIRHSRLLDAVAYLLLTLGLVFALGPLYMAVCSATVSNSQLFTYGLAVVPGDQLLENLQQVTRRLDLLR</sequence>
<dbReference type="SUPFAM" id="SSF161098">
    <property type="entry name" value="MetI-like"/>
    <property type="match status" value="1"/>
</dbReference>
<evidence type="ECO:0000256" key="2">
    <source>
        <dbReference type="ARBA" id="ARBA00022448"/>
    </source>
</evidence>
<dbReference type="InterPro" id="IPR050809">
    <property type="entry name" value="UgpAE/MalFG_permease"/>
</dbReference>